<dbReference type="PROSITE" id="PS50297">
    <property type="entry name" value="ANK_REP_REGION"/>
    <property type="match status" value="2"/>
</dbReference>
<dbReference type="GeneID" id="5888357"/>
<protein>
    <submittedName>
        <fullName evidence="6">Uncharacterized protein</fullName>
    </submittedName>
</protein>
<dbReference type="SUPFAM" id="SSF48403">
    <property type="entry name" value="Ankyrin repeat"/>
    <property type="match status" value="1"/>
</dbReference>
<evidence type="ECO:0000256" key="1">
    <source>
        <dbReference type="ARBA" id="ARBA00022737"/>
    </source>
</evidence>
<evidence type="ECO:0000256" key="2">
    <source>
        <dbReference type="ARBA" id="ARBA00023043"/>
    </source>
</evidence>
<keyword evidence="7" id="KW-1185">Reference proteome</keyword>
<dbReference type="RefSeq" id="XP_001743173.1">
    <property type="nucleotide sequence ID" value="XM_001743121.1"/>
</dbReference>
<feature type="repeat" description="ANK" evidence="3">
    <location>
        <begin position="133"/>
        <end position="165"/>
    </location>
</feature>
<dbReference type="PRINTS" id="PR01415">
    <property type="entry name" value="ANKYRIN"/>
</dbReference>
<dbReference type="SMART" id="SM00248">
    <property type="entry name" value="ANK"/>
    <property type="match status" value="2"/>
</dbReference>
<sequence>RGFLARRQLASLRLKHQAYVEAMERLERDAWVAMVKRQQEQDARQLQLEREQRKLKQAQTLREKQLREAAFDGEVDDIISLLQQGVSAFRLQMLRSPDGNGDTALSEAAAGGHSEALALLLHRGARVNARGRFERTPLFRAAFAGHVEAVKLLLHHGADPRLYDNEGMPPPEVGDKAERRKPLSSTRPKRVELRACRLLNACLPLPL</sequence>
<evidence type="ECO:0000256" key="5">
    <source>
        <dbReference type="SAM" id="MobiDB-lite"/>
    </source>
</evidence>
<accession>A9UR99</accession>
<keyword evidence="2 3" id="KW-0040">ANK repeat</keyword>
<dbReference type="PROSITE" id="PS50088">
    <property type="entry name" value="ANK_REPEAT"/>
    <property type="match status" value="2"/>
</dbReference>
<dbReference type="InterPro" id="IPR036770">
    <property type="entry name" value="Ankyrin_rpt-contain_sf"/>
</dbReference>
<gene>
    <name evidence="6" type="ORF">MONBRDRAFT_14613</name>
</gene>
<feature type="region of interest" description="Disordered" evidence="5">
    <location>
        <begin position="160"/>
        <end position="187"/>
    </location>
</feature>
<feature type="non-terminal residue" evidence="6">
    <location>
        <position position="1"/>
    </location>
</feature>
<dbReference type="InParanoid" id="A9UR99"/>
<dbReference type="OMA" id="ASKEQAC"/>
<dbReference type="PANTHER" id="PTHR24171">
    <property type="entry name" value="ANKYRIN REPEAT DOMAIN-CONTAINING PROTEIN 39-RELATED"/>
    <property type="match status" value="1"/>
</dbReference>
<dbReference type="eggNOG" id="KOG0504">
    <property type="taxonomic scope" value="Eukaryota"/>
</dbReference>
<dbReference type="EMBL" id="CH991544">
    <property type="protein sequence ID" value="EDQ91887.1"/>
    <property type="molecule type" value="Genomic_DNA"/>
</dbReference>
<evidence type="ECO:0000256" key="3">
    <source>
        <dbReference type="PROSITE-ProRule" id="PRU00023"/>
    </source>
</evidence>
<feature type="repeat" description="ANK" evidence="3">
    <location>
        <begin position="100"/>
        <end position="132"/>
    </location>
</feature>
<dbReference type="AlphaFoldDB" id="A9UR99"/>
<dbReference type="KEGG" id="mbr:MONBRDRAFT_14613"/>
<feature type="coiled-coil region" evidence="4">
    <location>
        <begin position="9"/>
        <end position="68"/>
    </location>
</feature>
<dbReference type="InterPro" id="IPR002110">
    <property type="entry name" value="Ankyrin_rpt"/>
</dbReference>
<dbReference type="Pfam" id="PF12796">
    <property type="entry name" value="Ank_2"/>
    <property type="match status" value="1"/>
</dbReference>
<proteinExistence type="predicted"/>
<dbReference type="GO" id="GO:0005737">
    <property type="term" value="C:cytoplasm"/>
    <property type="evidence" value="ECO:0000318"/>
    <property type="project" value="GO_Central"/>
</dbReference>
<dbReference type="GO" id="GO:0005634">
    <property type="term" value="C:nucleus"/>
    <property type="evidence" value="ECO:0000318"/>
    <property type="project" value="GO_Central"/>
</dbReference>
<dbReference type="PANTHER" id="PTHR24171:SF9">
    <property type="entry name" value="ANKYRIN REPEAT DOMAIN-CONTAINING PROTEIN 39"/>
    <property type="match status" value="1"/>
</dbReference>
<keyword evidence="4" id="KW-0175">Coiled coil</keyword>
<evidence type="ECO:0000313" key="7">
    <source>
        <dbReference type="Proteomes" id="UP000001357"/>
    </source>
</evidence>
<evidence type="ECO:0000256" key="4">
    <source>
        <dbReference type="SAM" id="Coils"/>
    </source>
</evidence>
<dbReference type="Proteomes" id="UP000001357">
    <property type="component" value="Unassembled WGS sequence"/>
</dbReference>
<organism evidence="6 7">
    <name type="scientific">Monosiga brevicollis</name>
    <name type="common">Choanoflagellate</name>
    <dbReference type="NCBI Taxonomy" id="81824"/>
    <lineage>
        <taxon>Eukaryota</taxon>
        <taxon>Choanoflagellata</taxon>
        <taxon>Craspedida</taxon>
        <taxon>Salpingoecidae</taxon>
        <taxon>Monosiga</taxon>
    </lineage>
</organism>
<reference evidence="6 7" key="1">
    <citation type="journal article" date="2008" name="Nature">
        <title>The genome of the choanoflagellate Monosiga brevicollis and the origin of metazoans.</title>
        <authorList>
            <consortium name="JGI Sequencing"/>
            <person name="King N."/>
            <person name="Westbrook M.J."/>
            <person name="Young S.L."/>
            <person name="Kuo A."/>
            <person name="Abedin M."/>
            <person name="Chapman J."/>
            <person name="Fairclough S."/>
            <person name="Hellsten U."/>
            <person name="Isogai Y."/>
            <person name="Letunic I."/>
            <person name="Marr M."/>
            <person name="Pincus D."/>
            <person name="Putnam N."/>
            <person name="Rokas A."/>
            <person name="Wright K.J."/>
            <person name="Zuzow R."/>
            <person name="Dirks W."/>
            <person name="Good M."/>
            <person name="Goodstein D."/>
            <person name="Lemons D."/>
            <person name="Li W."/>
            <person name="Lyons J.B."/>
            <person name="Morris A."/>
            <person name="Nichols S."/>
            <person name="Richter D.J."/>
            <person name="Salamov A."/>
            <person name="Bork P."/>
            <person name="Lim W.A."/>
            <person name="Manning G."/>
            <person name="Miller W.T."/>
            <person name="McGinnis W."/>
            <person name="Shapiro H."/>
            <person name="Tjian R."/>
            <person name="Grigoriev I.V."/>
            <person name="Rokhsar D."/>
        </authorList>
    </citation>
    <scope>NUCLEOTIDE SEQUENCE [LARGE SCALE GENOMIC DNA]</scope>
    <source>
        <strain evidence="7">MX1 / ATCC 50154</strain>
    </source>
</reference>
<evidence type="ECO:0000313" key="6">
    <source>
        <dbReference type="EMBL" id="EDQ91887.1"/>
    </source>
</evidence>
<name>A9UR99_MONBE</name>
<dbReference type="STRING" id="81824.A9UR99"/>
<keyword evidence="1" id="KW-0677">Repeat</keyword>
<dbReference type="Gene3D" id="1.25.40.20">
    <property type="entry name" value="Ankyrin repeat-containing domain"/>
    <property type="match status" value="1"/>
</dbReference>